<reference evidence="1" key="2">
    <citation type="submission" date="2024-03" db="EMBL/GenBank/DDBJ databases">
        <authorList>
            <person name="Ni Y."/>
            <person name="Xu T."/>
            <person name="Yan S."/>
            <person name="Chen L."/>
            <person name="Wang Y."/>
        </authorList>
    </citation>
    <scope>NUCLEOTIDE SEQUENCE</scope>
    <source>
        <strain evidence="1">NYM1</strain>
    </source>
</reference>
<accession>A0AAT9JB09</accession>
<protein>
    <submittedName>
        <fullName evidence="1">ORF22</fullName>
    </submittedName>
</protein>
<sequence>MIEITQKQKARIEALESKNVSDFNDADWKEWRFKQDLEEIQELERLPKGTKIYTILRRVSSSGMSRVIDMFYVKDGHPIIIHFETDKVFQKRYNDSNTQGYKVSGCGMDMGFHLVNNLSYLVSRSKGIEQDGYYFKQEWI</sequence>
<dbReference type="EMBL" id="BK067792">
    <property type="protein sequence ID" value="DBA52229.1"/>
    <property type="molecule type" value="Genomic_DNA"/>
</dbReference>
<reference evidence="1" key="1">
    <citation type="journal article" date="2024" name="Environ. Microbiol. Rep.">
        <title>Hiding in plain sight: The discovery of complete genomes of 11 hypothetical spindle-shaped viruses that putatively infect mesophilic ammonia-oxidizing archaea.</title>
        <authorList>
            <person name="Ni Y."/>
            <person name="Xu T."/>
            <person name="Yan S."/>
            <person name="Chen L."/>
            <person name="Wang Y."/>
        </authorList>
    </citation>
    <scope>NUCLEOTIDE SEQUENCE</scope>
    <source>
        <strain evidence="1">NYM1</strain>
    </source>
</reference>
<name>A0AAT9JB09_9VIRU</name>
<evidence type="ECO:0000313" key="1">
    <source>
        <dbReference type="EMBL" id="DBA52229.1"/>
    </source>
</evidence>
<proteinExistence type="predicted"/>
<organism evidence="1">
    <name type="scientific">Nitrosopumilaceae spindle-shaped virus</name>
    <dbReference type="NCBI Taxonomy" id="3065433"/>
    <lineage>
        <taxon>Viruses</taxon>
    </lineage>
</organism>